<keyword evidence="1" id="KW-0732">Signal</keyword>
<dbReference type="AlphaFoldDB" id="A0A450ZB53"/>
<feature type="chain" id="PRO_5019399094" description="Outer membrane lipoprotein-sorting protein" evidence="1">
    <location>
        <begin position="30"/>
        <end position="238"/>
    </location>
</feature>
<reference evidence="2" key="1">
    <citation type="submission" date="2019-02" db="EMBL/GenBank/DDBJ databases">
        <authorList>
            <person name="Gruber-Vodicka R. H."/>
            <person name="Seah K. B. B."/>
        </authorList>
    </citation>
    <scope>NUCLEOTIDE SEQUENCE</scope>
    <source>
        <strain evidence="2">BECK_BY1</strain>
    </source>
</reference>
<evidence type="ECO:0000256" key="1">
    <source>
        <dbReference type="SAM" id="SignalP"/>
    </source>
</evidence>
<name>A0A450ZB53_9GAMM</name>
<feature type="signal peptide" evidence="1">
    <location>
        <begin position="1"/>
        <end position="29"/>
    </location>
</feature>
<gene>
    <name evidence="2" type="ORF">BECKTUN1418D_GA0071000_100425</name>
</gene>
<proteinExistence type="predicted"/>
<accession>A0A450ZB53</accession>
<organism evidence="2">
    <name type="scientific">Candidatus Kentrum sp. TUN</name>
    <dbReference type="NCBI Taxonomy" id="2126343"/>
    <lineage>
        <taxon>Bacteria</taxon>
        <taxon>Pseudomonadati</taxon>
        <taxon>Pseudomonadota</taxon>
        <taxon>Gammaproteobacteria</taxon>
        <taxon>Candidatus Kentrum</taxon>
    </lineage>
</organism>
<evidence type="ECO:0000313" key="2">
    <source>
        <dbReference type="EMBL" id="VFK51012.1"/>
    </source>
</evidence>
<sequence>MYMGLRFLSRMILATATLLVFCVSMNAISDDVVSKVVEFSASTIEKISSQEPILGKLYVAKDKVRIEMDIDGKRRIIIRDFSARKTLHLDLADKKYMEVSWPATKFNQLPSSVKRPPLPGDSDHVCAKLDRFKCSLLSEEEKINDRKTEKWEIVQVIQANNKQSDKTRTVRSLVWVDRELGVNVREEMFFDANSKSLRELRAIKEGLQPKALFQVPTDYRRVEMPGPRSHGDNMQPIK</sequence>
<dbReference type="EMBL" id="CAADFX010000004">
    <property type="protein sequence ID" value="VFK51012.1"/>
    <property type="molecule type" value="Genomic_DNA"/>
</dbReference>
<protein>
    <recommendedName>
        <fullName evidence="3">Outer membrane lipoprotein-sorting protein</fullName>
    </recommendedName>
</protein>
<evidence type="ECO:0008006" key="3">
    <source>
        <dbReference type="Google" id="ProtNLM"/>
    </source>
</evidence>